<accession>A0AAQ3LC34</accession>
<evidence type="ECO:0000256" key="1">
    <source>
        <dbReference type="SAM" id="Phobius"/>
    </source>
</evidence>
<dbReference type="EMBL" id="CP136920">
    <property type="protein sequence ID" value="WOO43026.1"/>
    <property type="molecule type" value="Genomic_DNA"/>
</dbReference>
<dbReference type="Proteomes" id="UP001304300">
    <property type="component" value="Chromosome"/>
</dbReference>
<organism evidence="2 3">
    <name type="scientific">Rubellicoccus peritrichatus</name>
    <dbReference type="NCBI Taxonomy" id="3080537"/>
    <lineage>
        <taxon>Bacteria</taxon>
        <taxon>Pseudomonadati</taxon>
        <taxon>Verrucomicrobiota</taxon>
        <taxon>Opitutia</taxon>
        <taxon>Puniceicoccales</taxon>
        <taxon>Cerasicoccaceae</taxon>
        <taxon>Rubellicoccus</taxon>
    </lineage>
</organism>
<dbReference type="KEGG" id="puo:RZN69_07965"/>
<dbReference type="Gene3D" id="3.30.700.10">
    <property type="entry name" value="Glycoprotein, Type 4 Pilin"/>
    <property type="match status" value="1"/>
</dbReference>
<proteinExistence type="predicted"/>
<dbReference type="RefSeq" id="WP_317835562.1">
    <property type="nucleotide sequence ID" value="NZ_CP136920.1"/>
</dbReference>
<protein>
    <submittedName>
        <fullName evidence="2">Prepilin-type N-terminal cleavage/methylation domain-containing protein</fullName>
    </submittedName>
</protein>
<keyword evidence="1" id="KW-0812">Transmembrane</keyword>
<dbReference type="InterPro" id="IPR045584">
    <property type="entry name" value="Pilin-like"/>
</dbReference>
<evidence type="ECO:0000313" key="3">
    <source>
        <dbReference type="Proteomes" id="UP001304300"/>
    </source>
</evidence>
<gene>
    <name evidence="2" type="ORF">RZN69_07965</name>
</gene>
<dbReference type="InterPro" id="IPR012902">
    <property type="entry name" value="N_methyl_site"/>
</dbReference>
<dbReference type="AlphaFoldDB" id="A0AAQ3LC34"/>
<feature type="transmembrane region" description="Helical" evidence="1">
    <location>
        <begin position="12"/>
        <end position="32"/>
    </location>
</feature>
<dbReference type="Pfam" id="PF07963">
    <property type="entry name" value="N_methyl"/>
    <property type="match status" value="1"/>
</dbReference>
<dbReference type="SUPFAM" id="SSF54523">
    <property type="entry name" value="Pili subunits"/>
    <property type="match status" value="1"/>
</dbReference>
<reference evidence="2 3" key="1">
    <citation type="submission" date="2023-10" db="EMBL/GenBank/DDBJ databases">
        <title>Rubellicoccus peritrichatus gen. nov., sp. nov., isolated from an algae of coral reef tank.</title>
        <authorList>
            <person name="Luo J."/>
        </authorList>
    </citation>
    <scope>NUCLEOTIDE SEQUENCE [LARGE SCALE GENOMIC DNA]</scope>
    <source>
        <strain evidence="2 3">CR14</strain>
    </source>
</reference>
<keyword evidence="1" id="KW-0472">Membrane</keyword>
<dbReference type="NCBIfam" id="TIGR02532">
    <property type="entry name" value="IV_pilin_GFxxxE"/>
    <property type="match status" value="1"/>
</dbReference>
<name>A0AAQ3LC34_9BACT</name>
<evidence type="ECO:0000313" key="2">
    <source>
        <dbReference type="EMBL" id="WOO43026.1"/>
    </source>
</evidence>
<sequence length="237" mass="24386">MKNKNTPRKSGFTLVELLTVIAIIGILAAILIPTVGSVMDNARKSAASSNLRQIGQAYNIYTAGGSRPKTINLPLTVGSDTFTQDVNGFATLLAKEADLNDPKIWVLGDDDLAAGATLPVVVATQSGGSWTVDGTFSSAPKSFTVMNGLSARASSTTPVGWTRGLNATSGEWDDGDAVYGDEGGHVVFKDGHVEFFDDLLGEDGSGALVNTDGSGATSSILDATGKTAGDVLEDKGS</sequence>
<dbReference type="PROSITE" id="PS00409">
    <property type="entry name" value="PROKAR_NTER_METHYL"/>
    <property type="match status" value="1"/>
</dbReference>
<keyword evidence="3" id="KW-1185">Reference proteome</keyword>
<dbReference type="PANTHER" id="PTHR30093">
    <property type="entry name" value="GENERAL SECRETION PATHWAY PROTEIN G"/>
    <property type="match status" value="1"/>
</dbReference>
<keyword evidence="1" id="KW-1133">Transmembrane helix</keyword>